<dbReference type="InterPro" id="IPR039776">
    <property type="entry name" value="Pds5"/>
</dbReference>
<evidence type="ECO:0000256" key="4">
    <source>
        <dbReference type="ARBA" id="ARBA00022776"/>
    </source>
</evidence>
<feature type="compositionally biased region" description="Polar residues" evidence="8">
    <location>
        <begin position="524"/>
        <end position="545"/>
    </location>
</feature>
<proteinExistence type="predicted"/>
<keyword evidence="7" id="KW-0131">Cell cycle</keyword>
<evidence type="ECO:0000256" key="5">
    <source>
        <dbReference type="ARBA" id="ARBA00023204"/>
    </source>
</evidence>
<evidence type="ECO:0000313" key="9">
    <source>
        <dbReference type="EMBL" id="OIW03093.1"/>
    </source>
</evidence>
<feature type="compositionally biased region" description="Polar residues" evidence="8">
    <location>
        <begin position="489"/>
        <end position="504"/>
    </location>
</feature>
<feature type="compositionally biased region" description="Basic and acidic residues" evidence="8">
    <location>
        <begin position="1149"/>
        <end position="1161"/>
    </location>
</feature>
<evidence type="ECO:0000256" key="2">
    <source>
        <dbReference type="ARBA" id="ARBA00022618"/>
    </source>
</evidence>
<feature type="region of interest" description="Disordered" evidence="8">
    <location>
        <begin position="296"/>
        <end position="754"/>
    </location>
</feature>
<dbReference type="SUPFAM" id="SSF48371">
    <property type="entry name" value="ARM repeat"/>
    <property type="match status" value="1"/>
</dbReference>
<dbReference type="PANTHER" id="PTHR12663">
    <property type="entry name" value="ANDROGEN INDUCED INHIBITOR OF PROLIFERATION AS3 / PDS5-RELATED"/>
    <property type="match status" value="1"/>
</dbReference>
<dbReference type="InterPro" id="IPR016024">
    <property type="entry name" value="ARM-type_fold"/>
</dbReference>
<feature type="region of interest" description="Disordered" evidence="8">
    <location>
        <begin position="955"/>
        <end position="1184"/>
    </location>
</feature>
<dbReference type="Proteomes" id="UP000188354">
    <property type="component" value="Chromosome LG10"/>
</dbReference>
<keyword evidence="3" id="KW-0227">DNA damage</keyword>
<evidence type="ECO:0008006" key="11">
    <source>
        <dbReference type="Google" id="ProtNLM"/>
    </source>
</evidence>
<feature type="compositionally biased region" description="Basic and acidic residues" evidence="8">
    <location>
        <begin position="886"/>
        <end position="895"/>
    </location>
</feature>
<keyword evidence="4" id="KW-0498">Mitosis</keyword>
<dbReference type="AlphaFoldDB" id="A0A1J7HN10"/>
<accession>A0A1J7HN10</accession>
<dbReference type="SUPFAM" id="SSF63748">
    <property type="entry name" value="Tudor/PWWP/MBT"/>
    <property type="match status" value="1"/>
</dbReference>
<dbReference type="GO" id="GO:0006281">
    <property type="term" value="P:DNA repair"/>
    <property type="evidence" value="ECO:0007669"/>
    <property type="project" value="UniProtKB-KW"/>
</dbReference>
<dbReference type="Pfam" id="PF20168">
    <property type="entry name" value="PDS5"/>
    <property type="match status" value="1"/>
</dbReference>
<dbReference type="GO" id="GO:0007064">
    <property type="term" value="P:mitotic sister chromatid cohesion"/>
    <property type="evidence" value="ECO:0007669"/>
    <property type="project" value="InterPro"/>
</dbReference>
<feature type="compositionally biased region" description="Basic and acidic residues" evidence="8">
    <location>
        <begin position="745"/>
        <end position="754"/>
    </location>
</feature>
<reference evidence="9 10" key="1">
    <citation type="journal article" date="2017" name="Plant Biotechnol. J.">
        <title>A comprehensive draft genome sequence for lupin (Lupinus angustifolius), an emerging health food: insights into plant-microbe interactions and legume evolution.</title>
        <authorList>
            <person name="Hane J.K."/>
            <person name="Ming Y."/>
            <person name="Kamphuis L.G."/>
            <person name="Nelson M.N."/>
            <person name="Garg G."/>
            <person name="Atkins C.A."/>
            <person name="Bayer P.E."/>
            <person name="Bravo A."/>
            <person name="Bringans S."/>
            <person name="Cannon S."/>
            <person name="Edwards D."/>
            <person name="Foley R."/>
            <person name="Gao L.L."/>
            <person name="Harrison M.J."/>
            <person name="Huang W."/>
            <person name="Hurgobin B."/>
            <person name="Li S."/>
            <person name="Liu C.W."/>
            <person name="McGrath A."/>
            <person name="Morahan G."/>
            <person name="Murray J."/>
            <person name="Weller J."/>
            <person name="Jian J."/>
            <person name="Singh K.B."/>
        </authorList>
    </citation>
    <scope>NUCLEOTIDE SEQUENCE [LARGE SCALE GENOMIC DNA]</scope>
    <source>
        <strain evidence="10">cv. Tanjil</strain>
        <tissue evidence="9">Whole plant</tissue>
    </source>
</reference>
<keyword evidence="5" id="KW-0234">DNA repair</keyword>
<evidence type="ECO:0000256" key="6">
    <source>
        <dbReference type="ARBA" id="ARBA00023242"/>
    </source>
</evidence>
<dbReference type="GO" id="GO:0035825">
    <property type="term" value="P:homologous recombination"/>
    <property type="evidence" value="ECO:0007669"/>
    <property type="project" value="UniProtKB-ARBA"/>
</dbReference>
<evidence type="ECO:0000256" key="3">
    <source>
        <dbReference type="ARBA" id="ARBA00022763"/>
    </source>
</evidence>
<dbReference type="KEGG" id="lang:109358393"/>
<keyword evidence="10" id="KW-1185">Reference proteome</keyword>
<feature type="compositionally biased region" description="Basic and acidic residues" evidence="8">
    <location>
        <begin position="1019"/>
        <end position="1030"/>
    </location>
</feature>
<feature type="compositionally biased region" description="Low complexity" evidence="8">
    <location>
        <begin position="1103"/>
        <end position="1118"/>
    </location>
</feature>
<feature type="compositionally biased region" description="Basic and acidic residues" evidence="8">
    <location>
        <begin position="612"/>
        <end position="638"/>
    </location>
</feature>
<keyword evidence="6" id="KW-0539">Nucleus</keyword>
<gene>
    <name evidence="9" type="ORF">TanjilG_07245</name>
</gene>
<name>A0A1J7HN10_LUPAN</name>
<sequence length="1184" mass="128458">MASPEEDKGLDQKLLEATNNLLHPPSSIHDLLPLLQQVESCLELVDQSPTGSVQAAMAPLAVALIGENILRHVDVDLKVVVASCISEITRISAPEAPLDDDQMKEAFQLIVSSFENLHDISSRSYRKRTGILETVSKVRSCVLMLDLECDDLILEMFQHFLKEIREHHPEPVFSAMQNIMTLVLEESEDISLNLLSPILDSIKKENEEVLPIAKKLVENVLASCTPKIKPYLVQAVSTLGFSLDDYSNVLTSICHDGSGSLEQNDIHAISEHVEDESKSVEESLEESALVIREDAEEAAPPQQDNPVGDHSHKSVMSSDNPQAAEDDTLVESKSPEKQENTDCTVQSKGISFSANVDPTNLDTEKVDNSDQKQDQDTEKRARKTIPSSKSTEPSEGSYPANVKEDEKVADSESHSKEDETVFDSESHSKEDEKVIASESHSKEDEIVVDSESHSKDDGEVVASESHINEDDNSDQKQGEARKSGGKRPVSSTKSAELSKGSSPDNVKEGEKVIDSECHSKEDGNSNQKQGEATKKIGSQPTSLTKSAEPPKVSYPANVKEVEKVIDSESHSKENERVIDSESPSNNDDINDQKKGHVTKKRGKRKPISSTKSAERSKGLYPAKVKEDEKVIDSEIQNKEDDDCDQKQGLPSNKRGRKPTFSKNSAANVKEDEKVIDSESHSKEVSSSLHEDDSVEAAVLSENDNDIDAKISSLKAGDGESDLVASPSPRGSHHVENPSKKLARPKKTDSSAKEVALKDVSKKVYQETNDSEAKLNKRCVKKALGRSSDVEKSTLVNSVKKGNETANEPGAIKHSAKKTEGGNKCGVGSDKKRQGRGKANSETVAAKSSVKEVVKEIVSLSKSSTKSINDEDSEELPKTNLKRKHTPGKENESGVKKYGENLVGKRVKVWWPDDDMFYKGIIKCFIPSKKMHQVTYDDGDIEILNLKIETWEIITDGADSDGEEEADHPIPDAPSDIPPKKKSKTSTGESRKGGNKDASISGGGATSSKSRGKSMKSSHRSKDGSKSDRKTKAPKIAVSESDDELIIKNKNHTPKSGGTAARKTSSSKSKDTDKDVDVAASTPKLSGKAKKETSKTGKLKQETTSKTSAASSKGAKSTKSGGGGKSNANGTSKVKFKLLEDSDDDNISEDSTKEVVVEDTKAKKSSSLKAGGGSEVKIGKKRARN</sequence>
<feature type="compositionally biased region" description="Basic and acidic residues" evidence="8">
    <location>
        <begin position="466"/>
        <end position="482"/>
    </location>
</feature>
<dbReference type="CDD" id="cd20404">
    <property type="entry name" value="Tudor_Agenet_AtEML-like"/>
    <property type="match status" value="1"/>
</dbReference>
<dbReference type="STRING" id="3871.A0A1J7HN10"/>
<dbReference type="Gramene" id="OIW03093">
    <property type="protein sequence ID" value="OIW03093"/>
    <property type="gene ID" value="TanjilG_07245"/>
</dbReference>
<evidence type="ECO:0000256" key="8">
    <source>
        <dbReference type="SAM" id="MobiDB-lite"/>
    </source>
</evidence>
<evidence type="ECO:0000256" key="1">
    <source>
        <dbReference type="ARBA" id="ARBA00004123"/>
    </source>
</evidence>
<feature type="compositionally biased region" description="Basic and acidic residues" evidence="8">
    <location>
        <begin position="559"/>
        <end position="579"/>
    </location>
</feature>
<organism evidence="9 10">
    <name type="scientific">Lupinus angustifolius</name>
    <name type="common">Narrow-leaved blue lupine</name>
    <dbReference type="NCBI Taxonomy" id="3871"/>
    <lineage>
        <taxon>Eukaryota</taxon>
        <taxon>Viridiplantae</taxon>
        <taxon>Streptophyta</taxon>
        <taxon>Embryophyta</taxon>
        <taxon>Tracheophyta</taxon>
        <taxon>Spermatophyta</taxon>
        <taxon>Magnoliopsida</taxon>
        <taxon>eudicotyledons</taxon>
        <taxon>Gunneridae</taxon>
        <taxon>Pentapetalae</taxon>
        <taxon>rosids</taxon>
        <taxon>fabids</taxon>
        <taxon>Fabales</taxon>
        <taxon>Fabaceae</taxon>
        <taxon>Papilionoideae</taxon>
        <taxon>50 kb inversion clade</taxon>
        <taxon>genistoids sensu lato</taxon>
        <taxon>core genistoids</taxon>
        <taxon>Genisteae</taxon>
        <taxon>Lupinus</taxon>
    </lineage>
</organism>
<feature type="compositionally biased region" description="Polar residues" evidence="8">
    <location>
        <begin position="341"/>
        <end position="361"/>
    </location>
</feature>
<feature type="compositionally biased region" description="Basic residues" evidence="8">
    <location>
        <begin position="1009"/>
        <end position="1018"/>
    </location>
</feature>
<dbReference type="OMA" id="DDDHMKE"/>
<dbReference type="GO" id="GO:0000785">
    <property type="term" value="C:chromatin"/>
    <property type="evidence" value="ECO:0007669"/>
    <property type="project" value="TreeGrafter"/>
</dbReference>
<feature type="compositionally biased region" description="Basic residues" evidence="8">
    <location>
        <begin position="595"/>
        <end position="606"/>
    </location>
</feature>
<keyword evidence="2" id="KW-0132">Cell division</keyword>
<feature type="compositionally biased region" description="Basic and acidic residues" evidence="8">
    <location>
        <begin position="402"/>
        <end position="458"/>
    </location>
</feature>
<dbReference type="EMBL" id="CM007370">
    <property type="protein sequence ID" value="OIW03093.1"/>
    <property type="molecule type" value="Genomic_DNA"/>
</dbReference>
<feature type="compositionally biased region" description="Basic and acidic residues" evidence="8">
    <location>
        <begin position="362"/>
        <end position="379"/>
    </location>
</feature>
<feature type="compositionally biased region" description="Basic and acidic residues" evidence="8">
    <location>
        <begin position="1067"/>
        <end position="1076"/>
    </location>
</feature>
<feature type="compositionally biased region" description="Basic and acidic residues" evidence="8">
    <location>
        <begin position="1088"/>
        <end position="1102"/>
    </location>
</feature>
<dbReference type="GO" id="GO:0005634">
    <property type="term" value="C:nucleus"/>
    <property type="evidence" value="ECO:0007669"/>
    <property type="project" value="UniProtKB-SubCell"/>
</dbReference>
<evidence type="ECO:0000256" key="7">
    <source>
        <dbReference type="ARBA" id="ARBA00023306"/>
    </source>
</evidence>
<protein>
    <recommendedName>
        <fullName evidence="11">Tudor domain-containing protein</fullName>
    </recommendedName>
</protein>
<dbReference type="PANTHER" id="PTHR12663:SF3">
    <property type="entry name" value="SISTER CHROMATID COHESION PROTEIN PDS5 HOMOLOG C"/>
    <property type="match status" value="1"/>
</dbReference>
<feature type="compositionally biased region" description="Basic and acidic residues" evidence="8">
    <location>
        <begin position="668"/>
        <end position="691"/>
    </location>
</feature>
<comment type="subcellular location">
    <subcellularLocation>
        <location evidence="1">Nucleus</location>
    </subcellularLocation>
</comment>
<dbReference type="OrthoDB" id="904194at2759"/>
<feature type="region of interest" description="Disordered" evidence="8">
    <location>
        <begin position="783"/>
        <end position="895"/>
    </location>
</feature>
<evidence type="ECO:0000313" key="10">
    <source>
        <dbReference type="Proteomes" id="UP000188354"/>
    </source>
</evidence>
<feature type="compositionally biased region" description="Polar residues" evidence="8">
    <location>
        <begin position="385"/>
        <end position="394"/>
    </location>
</feature>
<dbReference type="Gene3D" id="2.30.30.140">
    <property type="match status" value="1"/>
</dbReference>
<feature type="compositionally biased region" description="Basic and acidic residues" evidence="8">
    <location>
        <begin position="505"/>
        <end position="523"/>
    </location>
</feature>
<dbReference type="GO" id="GO:0051301">
    <property type="term" value="P:cell division"/>
    <property type="evidence" value="ECO:0007669"/>
    <property type="project" value="UniProtKB-KW"/>
</dbReference>